<evidence type="ECO:0000313" key="3">
    <source>
        <dbReference type="Proteomes" id="UP000231019"/>
    </source>
</evidence>
<name>A0A2M7G8S2_9BACT</name>
<keyword evidence="1" id="KW-0175">Coiled coil</keyword>
<evidence type="ECO:0000256" key="1">
    <source>
        <dbReference type="SAM" id="Coils"/>
    </source>
</evidence>
<dbReference type="Proteomes" id="UP000231019">
    <property type="component" value="Unassembled WGS sequence"/>
</dbReference>
<reference evidence="2 3" key="1">
    <citation type="submission" date="2017-09" db="EMBL/GenBank/DDBJ databases">
        <title>Depth-based differentiation of microbial function through sediment-hosted aquifers and enrichment of novel symbionts in the deep terrestrial subsurface.</title>
        <authorList>
            <person name="Probst A.J."/>
            <person name="Ladd B."/>
            <person name="Jarett J.K."/>
            <person name="Geller-Mcgrath D.E."/>
            <person name="Sieber C.M."/>
            <person name="Emerson J.B."/>
            <person name="Anantharaman K."/>
            <person name="Thomas B.C."/>
            <person name="Malmstrom R."/>
            <person name="Stieglmeier M."/>
            <person name="Klingl A."/>
            <person name="Woyke T."/>
            <person name="Ryan C.M."/>
            <person name="Banfield J.F."/>
        </authorList>
    </citation>
    <scope>NUCLEOTIDE SEQUENCE [LARGE SCALE GENOMIC DNA]</scope>
    <source>
        <strain evidence="2">CG17_big_fil_post_rev_8_21_14_2_50_48_46</strain>
    </source>
</reference>
<sequence length="265" mass="30401">MMMEGLPGMPQPADPAAVDKFLSEFSQKCVEFGYYCDQYMRNEIGIGDITRHLSEATADAEMQFAEYSFSMSMEQLQRYGVIQNSLDTMTFKLFETEIERNKEVVLEALKHGEYFIIGLTYNSIKSSVYMMNSKKKIKTEQEQMLAELEREQEATQGMVKVLKAIESVIKVENVAQVDFAKIQKALEIYVNYFRNAEHVHTKPASDERVFILFGEHVDFLAENNFAGDKTNAAMHIGKCTGILQLLAHTDEQKMRLDIWRQVVNS</sequence>
<evidence type="ECO:0000313" key="2">
    <source>
        <dbReference type="EMBL" id="PIW18487.1"/>
    </source>
</evidence>
<gene>
    <name evidence="2" type="ORF">COW36_04135</name>
</gene>
<comment type="caution">
    <text evidence="2">The sequence shown here is derived from an EMBL/GenBank/DDBJ whole genome shotgun (WGS) entry which is preliminary data.</text>
</comment>
<protein>
    <submittedName>
        <fullName evidence="2">Uncharacterized protein</fullName>
    </submittedName>
</protein>
<dbReference type="AlphaFoldDB" id="A0A2M7G8S2"/>
<proteinExistence type="predicted"/>
<dbReference type="EMBL" id="PFFQ01000012">
    <property type="protein sequence ID" value="PIW18487.1"/>
    <property type="molecule type" value="Genomic_DNA"/>
</dbReference>
<organism evidence="2 3">
    <name type="scientific">bacterium (Candidatus Blackallbacteria) CG17_big_fil_post_rev_8_21_14_2_50_48_46</name>
    <dbReference type="NCBI Taxonomy" id="2014261"/>
    <lineage>
        <taxon>Bacteria</taxon>
        <taxon>Candidatus Blackallbacteria</taxon>
    </lineage>
</organism>
<feature type="coiled-coil region" evidence="1">
    <location>
        <begin position="131"/>
        <end position="158"/>
    </location>
</feature>
<accession>A0A2M7G8S2</accession>